<proteinExistence type="predicted"/>
<dbReference type="InterPro" id="IPR026719">
    <property type="entry name" value="ERICH1"/>
</dbReference>
<evidence type="ECO:0000313" key="2">
    <source>
        <dbReference type="Ensembl" id="ENSPMRP00000016295.1"/>
    </source>
</evidence>
<name>A0A670IWF7_PODMU</name>
<feature type="compositionally biased region" description="Low complexity" evidence="1">
    <location>
        <begin position="26"/>
        <end position="41"/>
    </location>
</feature>
<reference evidence="2" key="2">
    <citation type="submission" date="2025-08" db="UniProtKB">
        <authorList>
            <consortium name="Ensembl"/>
        </authorList>
    </citation>
    <scope>IDENTIFICATION</scope>
</reference>
<evidence type="ECO:0000313" key="3">
    <source>
        <dbReference type="Proteomes" id="UP000472272"/>
    </source>
</evidence>
<dbReference type="PANTHER" id="PTHR22444:SF1">
    <property type="entry name" value="GLUTAMATE-RICH PROTEIN 1"/>
    <property type="match status" value="1"/>
</dbReference>
<dbReference type="GeneTree" id="ENSGT00390000005606"/>
<accession>A0A670IWF7</accession>
<protein>
    <submittedName>
        <fullName evidence="2">Glutamate rich 1</fullName>
    </submittedName>
</protein>
<gene>
    <name evidence="2" type="primary">ERICH1</name>
</gene>
<dbReference type="OrthoDB" id="6151351at2759"/>
<feature type="region of interest" description="Disordered" evidence="1">
    <location>
        <begin position="19"/>
        <end position="144"/>
    </location>
</feature>
<dbReference type="KEGG" id="pmua:114593745"/>
<reference evidence="2 3" key="1">
    <citation type="journal article" date="2019" name="Proc. Natl. Acad. Sci. U.S.A.">
        <title>Regulatory changes in pterin and carotenoid genes underlie balanced color polymorphisms in the wall lizard.</title>
        <authorList>
            <person name="Andrade P."/>
            <person name="Pinho C."/>
            <person name="Perez I de Lanuza G."/>
            <person name="Afonso S."/>
            <person name="Brejcha J."/>
            <person name="Rubin C.J."/>
            <person name="Wallerman O."/>
            <person name="Pereira P."/>
            <person name="Sabatino S.J."/>
            <person name="Bellati A."/>
            <person name="Pellitteri-Rosa D."/>
            <person name="Bosakova Z."/>
            <person name="Bunikis I."/>
            <person name="Carretero M.A."/>
            <person name="Feiner N."/>
            <person name="Marsik P."/>
            <person name="Pauperio F."/>
            <person name="Salvi D."/>
            <person name="Soler L."/>
            <person name="While G.M."/>
            <person name="Uller T."/>
            <person name="Font E."/>
            <person name="Andersson L."/>
            <person name="Carneiro M."/>
        </authorList>
    </citation>
    <scope>NUCLEOTIDE SEQUENCE</scope>
</reference>
<reference evidence="2" key="3">
    <citation type="submission" date="2025-09" db="UniProtKB">
        <authorList>
            <consortium name="Ensembl"/>
        </authorList>
    </citation>
    <scope>IDENTIFICATION</scope>
</reference>
<dbReference type="Ensembl" id="ENSPMRT00000017393.1">
    <property type="protein sequence ID" value="ENSPMRP00000016295.1"/>
    <property type="gene ID" value="ENSPMRG00000010886.1"/>
</dbReference>
<organism evidence="2 3">
    <name type="scientific">Podarcis muralis</name>
    <name type="common">Wall lizard</name>
    <name type="synonym">Lacerta muralis</name>
    <dbReference type="NCBI Taxonomy" id="64176"/>
    <lineage>
        <taxon>Eukaryota</taxon>
        <taxon>Metazoa</taxon>
        <taxon>Chordata</taxon>
        <taxon>Craniata</taxon>
        <taxon>Vertebrata</taxon>
        <taxon>Euteleostomi</taxon>
        <taxon>Lepidosauria</taxon>
        <taxon>Squamata</taxon>
        <taxon>Bifurcata</taxon>
        <taxon>Unidentata</taxon>
        <taxon>Episquamata</taxon>
        <taxon>Laterata</taxon>
        <taxon>Lacertibaenia</taxon>
        <taxon>Lacertidae</taxon>
        <taxon>Podarcis</taxon>
    </lineage>
</organism>
<dbReference type="CTD" id="157697"/>
<evidence type="ECO:0000256" key="1">
    <source>
        <dbReference type="SAM" id="MobiDB-lite"/>
    </source>
</evidence>
<feature type="compositionally biased region" description="Acidic residues" evidence="1">
    <location>
        <begin position="97"/>
        <end position="110"/>
    </location>
</feature>
<feature type="compositionally biased region" description="Basic residues" evidence="1">
    <location>
        <begin position="115"/>
        <end position="126"/>
    </location>
</feature>
<dbReference type="OMA" id="YWITEIL"/>
<feature type="compositionally biased region" description="Polar residues" evidence="1">
    <location>
        <begin position="48"/>
        <end position="60"/>
    </location>
</feature>
<dbReference type="Proteomes" id="UP000472272">
    <property type="component" value="Chromosome 3"/>
</dbReference>
<dbReference type="GeneID" id="114593745"/>
<dbReference type="AlphaFoldDB" id="A0A670IWF7"/>
<sequence>MALSRRTEVFRKKVLERLFPTPVPPGVASSSAESSTAPRSPVLEQGGPESTTILQRQSSLPGEKRVSLPPRKMYTVNPPPGDYVPAANNEPSNGSSESDDSDANTPEENDQGQPQRKRTRRRKRKNVLQNPDNLHGGQTKCGKHENLIEDNLQLRHTDGANLSRNKKRKIKKKRQKEKMRAAGLLTKPTGIDFTYKPEREERTDFEEADSNVDGILDFLQAAQEIYFSDKRSKCAESAVNSESVQEVLQSLESRSMPLSDVTLLREMTSPVFLQNVEKLKAAVEEFHTKSVMPPDHAKAISSLFLYWITDILPGKNRK</sequence>
<keyword evidence="3" id="KW-1185">Reference proteome</keyword>
<dbReference type="PANTHER" id="PTHR22444">
    <property type="entry name" value="GLUTAMATE-RICH PROTEIN 1"/>
    <property type="match status" value="1"/>
</dbReference>
<dbReference type="RefSeq" id="XP_028578232.1">
    <property type="nucleotide sequence ID" value="XM_028722399.1"/>
</dbReference>